<accession>A0ABU1K3U0</accession>
<dbReference type="PANTHER" id="PTHR30061:SF50">
    <property type="entry name" value="MALTOSE_MALTODEXTRIN-BINDING PERIPLASMIC PROTEIN"/>
    <property type="match status" value="1"/>
</dbReference>
<dbReference type="EMBL" id="JAVDPW010000019">
    <property type="protein sequence ID" value="MDR6294424.1"/>
    <property type="molecule type" value="Genomic_DNA"/>
</dbReference>
<evidence type="ECO:0000256" key="4">
    <source>
        <dbReference type="SAM" id="SignalP"/>
    </source>
</evidence>
<sequence>MKHLVSRLAAGAAILVLTASAASADSFTLWVRSDGSNFMPRIVEAFNQSHPDKVELQIVPTAEMVQKYATAAAGGAAPDALSLDLIYTPSFAAAGQLEDITDLAKSLPYFDQLSPAHVKTGSYKGRIYGLPYSADASVLIWNKKLFKAAGLDPDKGPTNWAEIEAAAEKVNALGGDTRGFYFSGNCGGCNIFTFTPLIWASGGDILTEDGGKATLDTPQMRDAIAFYRDMVKKGLVPEGARTDTGSNFFAAFARGNIGISPSGAFAIGALNTQYPDIDYGVTFLPGKTGGWSSFAGGDNFVVTKGTTKLAAIKAFLDFSYSLEGQTLLARYGSLPVRGDVSDAALKDLDPRYKIAAEAMAKGRTPYSVVFNDIINGQNSPWVQMVNEVFFGDDVDGSLANAQETMQGVIDTAPGN</sequence>
<name>A0ABU1K3U0_9PROT</name>
<dbReference type="Proteomes" id="UP001262410">
    <property type="component" value="Unassembled WGS sequence"/>
</dbReference>
<reference evidence="5 6" key="1">
    <citation type="submission" date="2023-07" db="EMBL/GenBank/DDBJ databases">
        <title>Sorghum-associated microbial communities from plants grown in Nebraska, USA.</title>
        <authorList>
            <person name="Schachtman D."/>
        </authorList>
    </citation>
    <scope>NUCLEOTIDE SEQUENCE [LARGE SCALE GENOMIC DNA]</scope>
    <source>
        <strain evidence="5 6">584</strain>
    </source>
</reference>
<keyword evidence="6" id="KW-1185">Reference proteome</keyword>
<dbReference type="Gene3D" id="3.40.190.10">
    <property type="entry name" value="Periplasmic binding protein-like II"/>
    <property type="match status" value="1"/>
</dbReference>
<dbReference type="CDD" id="cd13585">
    <property type="entry name" value="PBP2_TMBP_like"/>
    <property type="match status" value="1"/>
</dbReference>
<evidence type="ECO:0000313" key="5">
    <source>
        <dbReference type="EMBL" id="MDR6294424.1"/>
    </source>
</evidence>
<evidence type="ECO:0000313" key="6">
    <source>
        <dbReference type="Proteomes" id="UP001262410"/>
    </source>
</evidence>
<keyword evidence="5" id="KW-0762">Sugar transport</keyword>
<gene>
    <name evidence="5" type="ORF">E9232_006978</name>
</gene>
<keyword evidence="2" id="KW-0813">Transport</keyword>
<proteinExistence type="inferred from homology"/>
<evidence type="ECO:0000256" key="1">
    <source>
        <dbReference type="ARBA" id="ARBA00008520"/>
    </source>
</evidence>
<protein>
    <submittedName>
        <fullName evidence="5">Multiple sugar transport system substrate-binding protein</fullName>
    </submittedName>
</protein>
<dbReference type="Pfam" id="PF01547">
    <property type="entry name" value="SBP_bac_1"/>
    <property type="match status" value="1"/>
</dbReference>
<organism evidence="5 6">
    <name type="scientific">Inquilinus ginsengisoli</name>
    <dbReference type="NCBI Taxonomy" id="363840"/>
    <lineage>
        <taxon>Bacteria</taxon>
        <taxon>Pseudomonadati</taxon>
        <taxon>Pseudomonadota</taxon>
        <taxon>Alphaproteobacteria</taxon>
        <taxon>Rhodospirillales</taxon>
        <taxon>Rhodospirillaceae</taxon>
        <taxon>Inquilinus</taxon>
    </lineage>
</organism>
<feature type="signal peptide" evidence="4">
    <location>
        <begin position="1"/>
        <end position="24"/>
    </location>
</feature>
<keyword evidence="3 4" id="KW-0732">Signal</keyword>
<dbReference type="PANTHER" id="PTHR30061">
    <property type="entry name" value="MALTOSE-BINDING PERIPLASMIC PROTEIN"/>
    <property type="match status" value="1"/>
</dbReference>
<comment type="similarity">
    <text evidence="1">Belongs to the bacterial solute-binding protein 1 family.</text>
</comment>
<dbReference type="SUPFAM" id="SSF53850">
    <property type="entry name" value="Periplasmic binding protein-like II"/>
    <property type="match status" value="1"/>
</dbReference>
<feature type="chain" id="PRO_5046117389" evidence="4">
    <location>
        <begin position="25"/>
        <end position="415"/>
    </location>
</feature>
<dbReference type="InterPro" id="IPR006059">
    <property type="entry name" value="SBP"/>
</dbReference>
<dbReference type="RefSeq" id="WP_309801938.1">
    <property type="nucleotide sequence ID" value="NZ_JAVDPW010000019.1"/>
</dbReference>
<comment type="caution">
    <text evidence="5">The sequence shown here is derived from an EMBL/GenBank/DDBJ whole genome shotgun (WGS) entry which is preliminary data.</text>
</comment>
<evidence type="ECO:0000256" key="2">
    <source>
        <dbReference type="ARBA" id="ARBA00022448"/>
    </source>
</evidence>
<evidence type="ECO:0000256" key="3">
    <source>
        <dbReference type="ARBA" id="ARBA00022729"/>
    </source>
</evidence>